<evidence type="ECO:0000256" key="1">
    <source>
        <dbReference type="ARBA" id="ARBA00004651"/>
    </source>
</evidence>
<dbReference type="GO" id="GO:0022857">
    <property type="term" value="F:transmembrane transporter activity"/>
    <property type="evidence" value="ECO:0007669"/>
    <property type="project" value="InterPro"/>
</dbReference>
<protein>
    <submittedName>
        <fullName evidence="9">Iron ABC transporter permease</fullName>
    </submittedName>
</protein>
<dbReference type="InterPro" id="IPR037294">
    <property type="entry name" value="ABC_BtuC-like"/>
</dbReference>
<dbReference type="OrthoDB" id="9811721at2"/>
<feature type="transmembrane region" description="Helical" evidence="8">
    <location>
        <begin position="25"/>
        <end position="50"/>
    </location>
</feature>
<sequence>MVHNSASIPHTSSTARPDLRSRPRFAWFILAFGFLALLLAMAVSIAAGAVDIDLGTVMQALLRYQPELQTHVVIREIRLPRTIAGALVGACLAVAGAMMQGMTRNPLADSGLLGLNAGGGAAMAAAFAFLPSVSFWELMLFSFAGAAVAALVVFGVGSLSFSGLTPLRLTLAGAAVSALLSAVSQGIALMFNLSQDLAFWYAGGVAGATWDQLRLIAPWSVGGLVAALMMARPVTVLSLGSDVASGLGQRTGLVQAIGLAIVTILAGTAVAAVGPVAFLGLIVPHLVRFLVGLDYRWIIPCSAVLGALLLVAADTAARLVSPPYETPVGALIALIGVPFFFVLARRERGSAR</sequence>
<keyword evidence="5 8" id="KW-0812">Transmembrane</keyword>
<feature type="transmembrane region" description="Helical" evidence="8">
    <location>
        <begin position="326"/>
        <end position="344"/>
    </location>
</feature>
<gene>
    <name evidence="9" type="ORF">F4V43_06510</name>
</gene>
<evidence type="ECO:0000256" key="8">
    <source>
        <dbReference type="SAM" id="Phobius"/>
    </source>
</evidence>
<name>A0A5J5GF14_9BACL</name>
<feature type="transmembrane region" description="Helical" evidence="8">
    <location>
        <begin position="256"/>
        <end position="283"/>
    </location>
</feature>
<dbReference type="GO" id="GO:0005886">
    <property type="term" value="C:plasma membrane"/>
    <property type="evidence" value="ECO:0007669"/>
    <property type="project" value="UniProtKB-SubCell"/>
</dbReference>
<dbReference type="RefSeq" id="WP_150457420.1">
    <property type="nucleotide sequence ID" value="NZ_VYKK01000005.1"/>
</dbReference>
<reference evidence="9 10" key="1">
    <citation type="submission" date="2019-09" db="EMBL/GenBank/DDBJ databases">
        <title>Bacillus ochoae sp. nov., Paenibacillus whitsoniae sp. nov., Paenibacillus spiritus sp. nov. Isolated from the Mars Exploration Rover during spacecraft assembly.</title>
        <authorList>
            <person name="Seuylemezian A."/>
            <person name="Vaishampayan P."/>
        </authorList>
    </citation>
    <scope>NUCLEOTIDE SEQUENCE [LARGE SCALE GENOMIC DNA]</scope>
    <source>
        <strain evidence="9 10">MER_111</strain>
    </source>
</reference>
<accession>A0A5J5GF14</accession>
<feature type="transmembrane region" description="Helical" evidence="8">
    <location>
        <begin position="295"/>
        <end position="320"/>
    </location>
</feature>
<dbReference type="InterPro" id="IPR000522">
    <property type="entry name" value="ABC_transptr_permease_BtuC"/>
</dbReference>
<proteinExistence type="inferred from homology"/>
<dbReference type="CDD" id="cd06550">
    <property type="entry name" value="TM_ABC_iron-siderophores_like"/>
    <property type="match status" value="1"/>
</dbReference>
<dbReference type="Proteomes" id="UP000367750">
    <property type="component" value="Unassembled WGS sequence"/>
</dbReference>
<keyword evidence="7 8" id="KW-0472">Membrane</keyword>
<keyword evidence="6 8" id="KW-1133">Transmembrane helix</keyword>
<keyword evidence="4" id="KW-1003">Cell membrane</keyword>
<dbReference type="EMBL" id="VYKK01000005">
    <property type="protein sequence ID" value="KAA9006590.1"/>
    <property type="molecule type" value="Genomic_DNA"/>
</dbReference>
<evidence type="ECO:0000256" key="4">
    <source>
        <dbReference type="ARBA" id="ARBA00022475"/>
    </source>
</evidence>
<feature type="transmembrane region" description="Helical" evidence="8">
    <location>
        <begin position="169"/>
        <end position="191"/>
    </location>
</feature>
<dbReference type="SUPFAM" id="SSF81345">
    <property type="entry name" value="ABC transporter involved in vitamin B12 uptake, BtuC"/>
    <property type="match status" value="1"/>
</dbReference>
<dbReference type="Pfam" id="PF01032">
    <property type="entry name" value="FecCD"/>
    <property type="match status" value="1"/>
</dbReference>
<dbReference type="GO" id="GO:0033214">
    <property type="term" value="P:siderophore-iron import into cell"/>
    <property type="evidence" value="ECO:0007669"/>
    <property type="project" value="TreeGrafter"/>
</dbReference>
<evidence type="ECO:0000256" key="6">
    <source>
        <dbReference type="ARBA" id="ARBA00022989"/>
    </source>
</evidence>
<dbReference type="Gene3D" id="1.10.3470.10">
    <property type="entry name" value="ABC transporter involved in vitamin B12 uptake, BtuC"/>
    <property type="match status" value="1"/>
</dbReference>
<organism evidence="9 10">
    <name type="scientific">Paenibacillus spiritus</name>
    <dbReference type="NCBI Taxonomy" id="2496557"/>
    <lineage>
        <taxon>Bacteria</taxon>
        <taxon>Bacillati</taxon>
        <taxon>Bacillota</taxon>
        <taxon>Bacilli</taxon>
        <taxon>Bacillales</taxon>
        <taxon>Paenibacillaceae</taxon>
        <taxon>Paenibacillus</taxon>
    </lineage>
</organism>
<dbReference type="FunFam" id="1.10.3470.10:FF:000001">
    <property type="entry name" value="Vitamin B12 ABC transporter permease BtuC"/>
    <property type="match status" value="1"/>
</dbReference>
<comment type="similarity">
    <text evidence="2">Belongs to the binding-protein-dependent transport system permease family. FecCD subfamily.</text>
</comment>
<evidence type="ECO:0000256" key="5">
    <source>
        <dbReference type="ARBA" id="ARBA00022692"/>
    </source>
</evidence>
<evidence type="ECO:0000256" key="2">
    <source>
        <dbReference type="ARBA" id="ARBA00007935"/>
    </source>
</evidence>
<evidence type="ECO:0000256" key="3">
    <source>
        <dbReference type="ARBA" id="ARBA00022448"/>
    </source>
</evidence>
<evidence type="ECO:0000256" key="7">
    <source>
        <dbReference type="ARBA" id="ARBA00023136"/>
    </source>
</evidence>
<comment type="subcellular location">
    <subcellularLocation>
        <location evidence="1">Cell membrane</location>
        <topology evidence="1">Multi-pass membrane protein</topology>
    </subcellularLocation>
</comment>
<feature type="transmembrane region" description="Helical" evidence="8">
    <location>
        <begin position="82"/>
        <end position="99"/>
    </location>
</feature>
<keyword evidence="3" id="KW-0813">Transport</keyword>
<dbReference type="AlphaFoldDB" id="A0A5J5GF14"/>
<comment type="caution">
    <text evidence="9">The sequence shown here is derived from an EMBL/GenBank/DDBJ whole genome shotgun (WGS) entry which is preliminary data.</text>
</comment>
<evidence type="ECO:0000313" key="10">
    <source>
        <dbReference type="Proteomes" id="UP000367750"/>
    </source>
</evidence>
<dbReference type="PANTHER" id="PTHR30472:SF58">
    <property type="entry name" value="IRON(3+)-HYDROXAMATE IMPORT SYSTEM PERMEASE PROTEIN FHUB"/>
    <property type="match status" value="1"/>
</dbReference>
<evidence type="ECO:0000313" key="9">
    <source>
        <dbReference type="EMBL" id="KAA9006590.1"/>
    </source>
</evidence>
<keyword evidence="10" id="KW-1185">Reference proteome</keyword>
<dbReference type="PANTHER" id="PTHR30472">
    <property type="entry name" value="FERRIC ENTEROBACTIN TRANSPORT SYSTEM PERMEASE PROTEIN"/>
    <property type="match status" value="1"/>
</dbReference>
<feature type="transmembrane region" description="Helical" evidence="8">
    <location>
        <begin position="136"/>
        <end position="157"/>
    </location>
</feature>
<feature type="transmembrane region" description="Helical" evidence="8">
    <location>
        <begin position="111"/>
        <end position="130"/>
    </location>
</feature>